<feature type="compositionally biased region" description="Basic and acidic residues" evidence="4">
    <location>
        <begin position="266"/>
        <end position="276"/>
    </location>
</feature>
<dbReference type="PANTHER" id="PTHR13375:SF3">
    <property type="entry name" value="THO COMPLEX SUBUNIT 5 HOMOLOG"/>
    <property type="match status" value="1"/>
</dbReference>
<evidence type="ECO:0000256" key="4">
    <source>
        <dbReference type="SAM" id="MobiDB-lite"/>
    </source>
</evidence>
<dbReference type="InterPro" id="IPR019163">
    <property type="entry name" value="THO_Thoc5"/>
</dbReference>
<dbReference type="GO" id="GO:0003729">
    <property type="term" value="F:mRNA binding"/>
    <property type="evidence" value="ECO:0007669"/>
    <property type="project" value="TreeGrafter"/>
</dbReference>
<dbReference type="GO" id="GO:0000445">
    <property type="term" value="C:THO complex part of transcription export complex"/>
    <property type="evidence" value="ECO:0007669"/>
    <property type="project" value="TreeGrafter"/>
</dbReference>
<keyword evidence="3" id="KW-0539">Nucleus</keyword>
<gene>
    <name evidence="5" type="ORF">Vbra_22275</name>
</gene>
<protein>
    <submittedName>
        <fullName evidence="5">Uncharacterized protein</fullName>
    </submittedName>
</protein>
<dbReference type="STRING" id="1169540.A0A0G4GFJ9"/>
<dbReference type="Proteomes" id="UP000041254">
    <property type="component" value="Unassembled WGS sequence"/>
</dbReference>
<keyword evidence="6" id="KW-1185">Reference proteome</keyword>
<dbReference type="AlphaFoldDB" id="A0A0G4GFJ9"/>
<feature type="compositionally biased region" description="Low complexity" evidence="4">
    <location>
        <begin position="680"/>
        <end position="689"/>
    </location>
</feature>
<evidence type="ECO:0000256" key="3">
    <source>
        <dbReference type="ARBA" id="ARBA00023242"/>
    </source>
</evidence>
<dbReference type="PANTHER" id="PTHR13375">
    <property type="entry name" value="FMS INTERACTING PROTEIN"/>
    <property type="match status" value="1"/>
</dbReference>
<organism evidence="5 6">
    <name type="scientific">Vitrella brassicaformis (strain CCMP3155)</name>
    <dbReference type="NCBI Taxonomy" id="1169540"/>
    <lineage>
        <taxon>Eukaryota</taxon>
        <taxon>Sar</taxon>
        <taxon>Alveolata</taxon>
        <taxon>Colpodellida</taxon>
        <taxon>Vitrellaceae</taxon>
        <taxon>Vitrella</taxon>
    </lineage>
</organism>
<comment type="similarity">
    <text evidence="2">Belongs to the THOC5 family.</text>
</comment>
<name>A0A0G4GFJ9_VITBC</name>
<dbReference type="GO" id="GO:0006406">
    <property type="term" value="P:mRNA export from nucleus"/>
    <property type="evidence" value="ECO:0007669"/>
    <property type="project" value="TreeGrafter"/>
</dbReference>
<evidence type="ECO:0000256" key="2">
    <source>
        <dbReference type="ARBA" id="ARBA00008044"/>
    </source>
</evidence>
<dbReference type="EMBL" id="CDMY01000650">
    <property type="protein sequence ID" value="CEM28308.1"/>
    <property type="molecule type" value="Genomic_DNA"/>
</dbReference>
<evidence type="ECO:0000313" key="6">
    <source>
        <dbReference type="Proteomes" id="UP000041254"/>
    </source>
</evidence>
<feature type="compositionally biased region" description="Low complexity" evidence="4">
    <location>
        <begin position="304"/>
        <end position="326"/>
    </location>
</feature>
<sequence length="888" mass="97102">MDIDTGSSLPASDQMVLNGAHATLKRAREVLKRLKELHDKGKPLSDEEVNKVGSEAQDALTLLLGELRDVGEVLVRAHDGVREANRGEEQSRDDEKAAELQLALLNNRIAQMKSFDPVEYTTVSGHLMSEEAYVAKAKDTEEGFVAKETDPFTFEMNRLKDELAVRKQLTDKVEENNRKIKAAEKRKAEKRAFLQETARKISILKKGMETIQEDLHIKEAEGAEDPKAKGLPRPLYLIYRKFKALKEYTDAHITDVSVAGELTAADTRDIHAPPQRDHKRKTPPTATTAAPEKSGQSEKRQRGADGAAVARAGGDAASTTTSTAATPHVPVKTPEVSAEDYRVCGLRVSVTIAEDPINTQLAVPSGKLISQPMISMGAGTWQSANSFPVTITFQYLPKLDLLCAACTQTRNMSQSERVAVLVDLFQFDPHLSGDTGLTSPKAMHEGLALRFGTDNTTGEYRPYKWLQKLGGIFCIKQDATHIHMTQQQQQTPRQQPTEQDVVERIRTRVAARGWRWYNVQVMRKLQGTPRNGETPGLPEPLKHRNALFPPAASNLDIFHLLEPDAAAAAAAAEREREGEGGGAAHSAKAVISNGEMKMEAFIHVPLEGPLFFRTIRLQREAQRYQHEHAKAVVHDVMARVKEKGRLIAYEPLKKGWATPIRPPIAAASPTPHEKWAFREQQQQQQQQQQGDGKEKETTAAKGGGAAAASGAAGAAGVWEYHCDIALLEMAHEVNVELVRQLGGPQGEFRFLFLNAQLHHLKVLFDLYCQNRIRAKYLTPDMERSTTTTTAAAAAAGAPATGTAAGASAGNAYASQHMGGVKGLGAAATKGQVAGLMVYHGPAAVSEFPLWGGRGRVPPYVWDGESKDWRGRVGECLPEREGKERGKAG</sequence>
<accession>A0A0G4GFJ9</accession>
<feature type="region of interest" description="Disordered" evidence="4">
    <location>
        <begin position="265"/>
        <end position="334"/>
    </location>
</feature>
<proteinExistence type="inferred from homology"/>
<feature type="region of interest" description="Disordered" evidence="4">
    <location>
        <begin position="660"/>
        <end position="703"/>
    </location>
</feature>
<dbReference type="InParanoid" id="A0A0G4GFJ9"/>
<reference evidence="5 6" key="1">
    <citation type="submission" date="2014-11" db="EMBL/GenBank/DDBJ databases">
        <authorList>
            <person name="Zhu J."/>
            <person name="Qi W."/>
            <person name="Song R."/>
        </authorList>
    </citation>
    <scope>NUCLEOTIDE SEQUENCE [LARGE SCALE GENOMIC DNA]</scope>
</reference>
<comment type="subcellular location">
    <subcellularLocation>
        <location evidence="1">Nucleus</location>
    </subcellularLocation>
</comment>
<dbReference type="VEuPathDB" id="CryptoDB:Vbra_22275"/>
<evidence type="ECO:0000313" key="5">
    <source>
        <dbReference type="EMBL" id="CEM28308.1"/>
    </source>
</evidence>
<evidence type="ECO:0000256" key="1">
    <source>
        <dbReference type="ARBA" id="ARBA00004123"/>
    </source>
</evidence>
<dbReference type="Pfam" id="PF09766">
    <property type="entry name" value="FmiP_Thoc5"/>
    <property type="match status" value="1"/>
</dbReference>